<dbReference type="RefSeq" id="XP_022252457.1">
    <property type="nucleotide sequence ID" value="XM_022396749.1"/>
</dbReference>
<feature type="domain" description="BTB" evidence="2">
    <location>
        <begin position="1099"/>
        <end position="1166"/>
    </location>
</feature>
<dbReference type="CDD" id="cd18490">
    <property type="entry name" value="BACK_BTBD8"/>
    <property type="match status" value="1"/>
</dbReference>
<evidence type="ECO:0000259" key="2">
    <source>
        <dbReference type="PROSITE" id="PS50097"/>
    </source>
</evidence>
<dbReference type="InterPro" id="IPR043225">
    <property type="entry name" value="BACK_BTBD8"/>
</dbReference>
<dbReference type="SMART" id="SM00225">
    <property type="entry name" value="BTB"/>
    <property type="match status" value="1"/>
</dbReference>
<feature type="compositionally biased region" description="Polar residues" evidence="1">
    <location>
        <begin position="1629"/>
        <end position="1641"/>
    </location>
</feature>
<dbReference type="Pfam" id="PF26017">
    <property type="entry name" value="BACK_BTBD8"/>
    <property type="match status" value="1"/>
</dbReference>
<feature type="region of interest" description="Disordered" evidence="1">
    <location>
        <begin position="1567"/>
        <end position="1641"/>
    </location>
</feature>
<dbReference type="InterPro" id="IPR000210">
    <property type="entry name" value="BTB/POZ_dom"/>
</dbReference>
<feature type="compositionally biased region" description="Polar residues" evidence="1">
    <location>
        <begin position="1603"/>
        <end position="1617"/>
    </location>
</feature>
<dbReference type="Gene3D" id="3.30.710.10">
    <property type="entry name" value="Potassium Channel Kv1.1, Chain A"/>
    <property type="match status" value="1"/>
</dbReference>
<feature type="region of interest" description="Disordered" evidence="1">
    <location>
        <begin position="139"/>
        <end position="167"/>
    </location>
</feature>
<feature type="region of interest" description="Disordered" evidence="1">
    <location>
        <begin position="1748"/>
        <end position="1889"/>
    </location>
</feature>
<feature type="compositionally biased region" description="Low complexity" evidence="1">
    <location>
        <begin position="142"/>
        <end position="154"/>
    </location>
</feature>
<name>A0ABM1T9A1_LIMPO</name>
<evidence type="ECO:0000313" key="4">
    <source>
        <dbReference type="RefSeq" id="XP_022252454.1"/>
    </source>
</evidence>
<protein>
    <submittedName>
        <fullName evidence="4 5">Uncharacterized protein LOC106467822</fullName>
    </submittedName>
</protein>
<feature type="compositionally biased region" description="Basic residues" evidence="1">
    <location>
        <begin position="1778"/>
        <end position="1787"/>
    </location>
</feature>
<accession>A0ABM1T9A1</accession>
<dbReference type="RefSeq" id="XP_022252454.1">
    <property type="nucleotide sequence ID" value="XM_022396746.1"/>
</dbReference>
<feature type="compositionally biased region" description="Basic and acidic residues" evidence="1">
    <location>
        <begin position="1569"/>
        <end position="1600"/>
    </location>
</feature>
<proteinExistence type="predicted"/>
<reference evidence="4 5" key="1">
    <citation type="submission" date="2025-05" db="UniProtKB">
        <authorList>
            <consortium name="RefSeq"/>
        </authorList>
    </citation>
    <scope>IDENTIFICATION</scope>
    <source>
        <tissue evidence="4 5">Muscle</tissue>
    </source>
</reference>
<organism evidence="3 5">
    <name type="scientific">Limulus polyphemus</name>
    <name type="common">Atlantic horseshoe crab</name>
    <dbReference type="NCBI Taxonomy" id="6850"/>
    <lineage>
        <taxon>Eukaryota</taxon>
        <taxon>Metazoa</taxon>
        <taxon>Ecdysozoa</taxon>
        <taxon>Arthropoda</taxon>
        <taxon>Chelicerata</taxon>
        <taxon>Merostomata</taxon>
        <taxon>Xiphosura</taxon>
        <taxon>Limulidae</taxon>
        <taxon>Limulus</taxon>
    </lineage>
</organism>
<feature type="region of interest" description="Disordered" evidence="1">
    <location>
        <begin position="925"/>
        <end position="951"/>
    </location>
</feature>
<evidence type="ECO:0000313" key="5">
    <source>
        <dbReference type="RefSeq" id="XP_022252457.1"/>
    </source>
</evidence>
<dbReference type="SUPFAM" id="SSF54695">
    <property type="entry name" value="POZ domain"/>
    <property type="match status" value="1"/>
</dbReference>
<dbReference type="PROSITE" id="PS50097">
    <property type="entry name" value="BTB"/>
    <property type="match status" value="1"/>
</dbReference>
<dbReference type="CDD" id="cd18286">
    <property type="entry name" value="BTB2_POZ_BTBD8"/>
    <property type="match status" value="1"/>
</dbReference>
<dbReference type="PANTHER" id="PTHR22427:SF7">
    <property type="entry name" value="GH15728P"/>
    <property type="match status" value="1"/>
</dbReference>
<dbReference type="Proteomes" id="UP000694941">
    <property type="component" value="Unplaced"/>
</dbReference>
<sequence>MASLVGRAGIPPQPSTGFLRKCAKEQEKLRTKLHRQLQHHMLQLLDEGCFSDITVKSSGIPTPLAVKTHQAILKVRVPAFLCELSQSHQQSQTSHSGFNSYLSNVELLSFLRKVYSEDDIRRHECEAVRLNKKYSEAEKLSELASSTQETSSTSKTEEQESLQTSGGYLSSNGDIYLTPISSPLSPEKKIIRVPEEVLEITVTQQESGKDSYNVSSFHDLKLVMKTKDNNKLVTECNVDVKSEENNKQLIALQNSSQNLLPTEVSSSKICLETDFQDSSPTSEEKESPVISLPKKQQGLKCEKRGLPRSDTFELNTSLLQENSQGTVVEKEAEVTPVQEITIPKTDKKQESFFLHDKPSILKDKGEKNEPPIITSHVQALSTYHLDGSMTDSGFMSQSQSLMSDTEFSSSLMCSVMSCSSVKSSTCEKVLENIAENNQLSSPVCSGSLFPLYIDMNNVIPEENIKTTVEKTQEGPYLCTDSTGTLHDDTQAAYSLKPQMTSIETLEQSSCSERKKGNSCYMYVDLDSIKPEETEKVSQQRVKEKKHPMSVSMFVEMNGKINDSVRSAQEMYSSLIELDTEKLEDIKDMTDSATQIINRESSGHQEKHVPLRMVQQEESLEHNNSTEEIAKQIKGIETQLDDEVAHSAYQACSEEGLLPMSPIMKRKGVKQELLKSPPEDTAVKESIKPQDVNALTFPLNVSIQTIRSISKDSLEETFGQEVDPDKTESLYSYKEDIVTSEEQQNDATVHNIQQKAERYPLMMFKSPEETTHLDDKIPTPDIYQSKLEDSTIVMSHTANIDSKKQSTSAVEQVNMSQRTTSIKTKNSELKSYEEVSSGTELDELDRAREVILTPTDKHSHITPVLVLSSDEKILVKNSKSRSKVSLNDSNERVTNELEESVEIVTEIALENQQKLTKSMKQLVSPPMKFTDTKSSEIPVSPPPQSPNFKTPERVVSHPITPAVSRIQREFVSSPEKIERPRISEKQFNVEKQFEPGKKQKVYQNFEPRKENVHNSEISQFLSPLPLPPSYDLEDDSETIYSEVSDISSSILGPVSFNTLLDRAYQQGRNSPEGSTNYKSYEACSKLGEDLLRMFLEEINADVIIRLPERDIKAHKCILVSRCKYFEAMLKGDWTENTGDIIKMQGYSYSAVHFALCHIYSGDINLPKGANIAELAQLSDMLALDSLKEVVIFHLKMNYCHFFHRPCNQCINGVVECLSLTKSCGLQELQNKAIRWMGKYFTRIWTHKAFAMLSNEFQEKCYQSALQNLTIETSVEMLLSCDRLLASLPHIKWAEPVYGLVTRLIQNCIHFMAVKFDKVVTSDGFLALGKGQSWNVTAVEDNILSAVEQLTPDTACRTYVQLGQLLPMAETQGSQELGDWTENFLELLRRLQRQSERYLIHHANHVIHCTSWNLLAPEVQKKIRDSAVIIFEFEKPTAPPPRLSSLRKKVKKTQEDYSLDSENKCATFPVKNRNSKLNSEAKQGKKQFRGQDITLASVRKSSPDKINQNYSHKFSIKTIPGSSTCKWSTAPSGISHEVTKLLKKNKDEDSGTSPDVSTTTSLISLEDCDLSTDKHSDPTMSDKSRKSRQRNESLKVNPEVHPKSKSNVTSPVRDSSFIASHQVKDDKQKIPSDQQAKVRSTSLSQFPTKMEGISSLPGGKNSQVAKVSPFTVKSDIIPQSSDSCDKTFLSEARSAEVLTKSFSPVSSEEFGSGEINKDLMSEIDVESSLVSHCLQEAELLEQELQRKLQNQQNSLGRDESRKRSERPIINVDAPASSQRHPTRPQRRAPVKASSELSNRRSSSSSAIGATARSKSVVPHTPHTELQRKKPLSSRMSRSTERYVAHSFENGRSVSSLHHSPSSSRITSSSGVGLRCKAVSRENIRHSSSVSK</sequence>
<feature type="compositionally biased region" description="Basic and acidic residues" evidence="1">
    <location>
        <begin position="1754"/>
        <end position="1764"/>
    </location>
</feature>
<keyword evidence="3" id="KW-1185">Reference proteome</keyword>
<feature type="compositionally biased region" description="Low complexity" evidence="1">
    <location>
        <begin position="1790"/>
        <end position="1811"/>
    </location>
</feature>
<evidence type="ECO:0000256" key="1">
    <source>
        <dbReference type="SAM" id="MobiDB-lite"/>
    </source>
</evidence>
<dbReference type="InterPro" id="IPR011333">
    <property type="entry name" value="SKP1/BTB/POZ_sf"/>
</dbReference>
<gene>
    <name evidence="4 5" type="primary">LOC106467822</name>
</gene>
<feature type="compositionally biased region" description="Low complexity" evidence="1">
    <location>
        <begin position="1849"/>
        <end position="1871"/>
    </location>
</feature>
<evidence type="ECO:0000313" key="3">
    <source>
        <dbReference type="Proteomes" id="UP000694941"/>
    </source>
</evidence>
<dbReference type="GeneID" id="106467822"/>
<dbReference type="Pfam" id="PF00651">
    <property type="entry name" value="BTB"/>
    <property type="match status" value="1"/>
</dbReference>
<dbReference type="PANTHER" id="PTHR22427">
    <property type="entry name" value="GH15728P"/>
    <property type="match status" value="1"/>
</dbReference>